<reference evidence="2 3" key="1">
    <citation type="submission" date="2020-07" db="EMBL/GenBank/DDBJ databases">
        <title>Genomic Encyclopedia of Type Strains, Phase IV (KMG-V): Genome sequencing to study the core and pangenomes of soil and plant-associated prokaryotes.</title>
        <authorList>
            <person name="Whitman W."/>
        </authorList>
    </citation>
    <scope>NUCLEOTIDE SEQUENCE [LARGE SCALE GENOMIC DNA]</scope>
    <source>
        <strain evidence="2 3">SAS40</strain>
    </source>
</reference>
<comment type="caution">
    <text evidence="2">The sequence shown here is derived from an EMBL/GenBank/DDBJ whole genome shotgun (WGS) entry which is preliminary data.</text>
</comment>
<dbReference type="InterPro" id="IPR047121">
    <property type="entry name" value="YjiB-like"/>
</dbReference>
<evidence type="ECO:0000313" key="3">
    <source>
        <dbReference type="Proteomes" id="UP000542125"/>
    </source>
</evidence>
<dbReference type="Pfam" id="PF07883">
    <property type="entry name" value="Cupin_2"/>
    <property type="match status" value="1"/>
</dbReference>
<sequence>MTSPDAFLLAANDWVPNNARLPVLLYRAAIEPDADDPAAAFERAFAANGWPPEWRDGIFDYHHFHSTAHEVLGVSKGRATVILGGPDGRKVDIAAGDVMVLPAGTGHCLDHADGDFEVVGAYPAGQKWDICRHALTPDALRKMLALPIPDQDPVVGKGGPLCKAWDEPGKQML</sequence>
<dbReference type="InterPro" id="IPR014500">
    <property type="entry name" value="UCP019307_cupin"/>
</dbReference>
<dbReference type="PANTHER" id="PTHR36448">
    <property type="entry name" value="BLR7373 PROTEIN"/>
    <property type="match status" value="1"/>
</dbReference>
<feature type="domain" description="Cupin type-2" evidence="1">
    <location>
        <begin position="62"/>
        <end position="115"/>
    </location>
</feature>
<protein>
    <submittedName>
        <fullName evidence="2">Uncharacterized protein YjlB</fullName>
    </submittedName>
</protein>
<dbReference type="CDD" id="cd02219">
    <property type="entry name" value="cupin_YjlB-like"/>
    <property type="match status" value="1"/>
</dbReference>
<dbReference type="RefSeq" id="WP_179583463.1">
    <property type="nucleotide sequence ID" value="NZ_JACBYR010000001.1"/>
</dbReference>
<dbReference type="InterPro" id="IPR011051">
    <property type="entry name" value="RmlC_Cupin_sf"/>
</dbReference>
<dbReference type="AlphaFoldDB" id="A0A7Y9LKE1"/>
<dbReference type="PIRSF" id="PIRSF019307">
    <property type="entry name" value="UCP019307"/>
    <property type="match status" value="1"/>
</dbReference>
<dbReference type="SUPFAM" id="SSF51182">
    <property type="entry name" value="RmlC-like cupins"/>
    <property type="match status" value="1"/>
</dbReference>
<dbReference type="PANTHER" id="PTHR36448:SF2">
    <property type="entry name" value="CUPIN TYPE-1 DOMAIN-CONTAINING PROTEIN"/>
    <property type="match status" value="1"/>
</dbReference>
<evidence type="ECO:0000313" key="2">
    <source>
        <dbReference type="EMBL" id="NYE81437.1"/>
    </source>
</evidence>
<dbReference type="Gene3D" id="2.60.120.10">
    <property type="entry name" value="Jelly Rolls"/>
    <property type="match status" value="1"/>
</dbReference>
<keyword evidence="3" id="KW-1185">Reference proteome</keyword>
<dbReference type="InterPro" id="IPR013096">
    <property type="entry name" value="Cupin_2"/>
</dbReference>
<gene>
    <name evidence="2" type="ORF">FHW18_000708</name>
</gene>
<organism evidence="2 3">
    <name type="scientific">Pigmentiphaga litoralis</name>
    <dbReference type="NCBI Taxonomy" id="516702"/>
    <lineage>
        <taxon>Bacteria</taxon>
        <taxon>Pseudomonadati</taxon>
        <taxon>Pseudomonadota</taxon>
        <taxon>Betaproteobacteria</taxon>
        <taxon>Burkholderiales</taxon>
        <taxon>Alcaligenaceae</taxon>
        <taxon>Pigmentiphaga</taxon>
    </lineage>
</organism>
<dbReference type="InterPro" id="IPR014710">
    <property type="entry name" value="RmlC-like_jellyroll"/>
</dbReference>
<accession>A0A7Y9LKE1</accession>
<dbReference type="EMBL" id="JACBYR010000001">
    <property type="protein sequence ID" value="NYE81437.1"/>
    <property type="molecule type" value="Genomic_DNA"/>
</dbReference>
<name>A0A7Y9LKE1_9BURK</name>
<evidence type="ECO:0000259" key="1">
    <source>
        <dbReference type="Pfam" id="PF07883"/>
    </source>
</evidence>
<proteinExistence type="predicted"/>
<dbReference type="Proteomes" id="UP000542125">
    <property type="component" value="Unassembled WGS sequence"/>
</dbReference>